<dbReference type="EMBL" id="OCND01000001">
    <property type="protein sequence ID" value="SOD50828.1"/>
    <property type="molecule type" value="Genomic_DNA"/>
</dbReference>
<sequence>MVLEPRVRRLALLMLLACAGWAHAADADADGTWGIYARLVGTVKQAGPSGYQLRWRWEVPDEVLVQEWVEPRTGKVVFTNTIMPGVSPGTLRVKGSYLGGKEWDGTVEPDGSVVFIGRGLLKAPHRVVLTVNDTYEIRRVQLRAGQVVSESPAQNLSRFAPVDATGGALPGDAPAAPVGAGSGAVVAAQPAPVPAQPAKPRTAEELEAEAIALQEQAAALRRAQADAAEQEVASAAQAEIARLEQLARDAGAAADAAKREAEEAQALAQAADPPKPKPRPWVKGADNRDWWSYCAYGVHGGDSFITQLINQRIYHPYEGPRDEYDAYDGPNRDDDVEERFIRAMQTSGLVPQQGGYIGVNCKTFGSRDSADYYYRQAQQQDPAPRRVLWLRLEDEQIVGSRNLPTLEELAAMKRAAEEASRRAEAARAAAADAARLEAARQKSRKLKKDCEAGVPGSCVASKQ</sequence>
<accession>A0A286CWR9</accession>
<evidence type="ECO:0000256" key="3">
    <source>
        <dbReference type="SAM" id="SignalP"/>
    </source>
</evidence>
<protein>
    <submittedName>
        <fullName evidence="4">Uncharacterized protein</fullName>
    </submittedName>
</protein>
<feature type="chain" id="PRO_5012515817" evidence="3">
    <location>
        <begin position="25"/>
        <end position="463"/>
    </location>
</feature>
<evidence type="ECO:0000313" key="5">
    <source>
        <dbReference type="Proteomes" id="UP000219374"/>
    </source>
</evidence>
<feature type="region of interest" description="Disordered" evidence="2">
    <location>
        <begin position="444"/>
        <end position="463"/>
    </location>
</feature>
<keyword evidence="3" id="KW-0732">Signal</keyword>
<reference evidence="4 5" key="1">
    <citation type="submission" date="2017-09" db="EMBL/GenBank/DDBJ databases">
        <authorList>
            <person name="Ehlers B."/>
            <person name="Leendertz F.H."/>
        </authorList>
    </citation>
    <scope>NUCLEOTIDE SEQUENCE [LARGE SCALE GENOMIC DNA]</scope>
    <source>
        <strain evidence="4 5">CGMCC 1.10978</strain>
    </source>
</reference>
<feature type="region of interest" description="Disordered" evidence="2">
    <location>
        <begin position="254"/>
        <end position="283"/>
    </location>
</feature>
<keyword evidence="5" id="KW-1185">Reference proteome</keyword>
<proteinExistence type="predicted"/>
<dbReference type="RefSeq" id="WP_097120130.1">
    <property type="nucleotide sequence ID" value="NZ_OCND01000001.1"/>
</dbReference>
<gene>
    <name evidence="4" type="ORF">SAMN06296416_101328</name>
</gene>
<keyword evidence="1" id="KW-0175">Coiled coil</keyword>
<organism evidence="4 5">
    <name type="scientific">Pseudoxanthomonas wuyuanensis</name>
    <dbReference type="NCBI Taxonomy" id="1073196"/>
    <lineage>
        <taxon>Bacteria</taxon>
        <taxon>Pseudomonadati</taxon>
        <taxon>Pseudomonadota</taxon>
        <taxon>Gammaproteobacteria</taxon>
        <taxon>Lysobacterales</taxon>
        <taxon>Lysobacteraceae</taxon>
        <taxon>Pseudoxanthomonas</taxon>
    </lineage>
</organism>
<feature type="signal peptide" evidence="3">
    <location>
        <begin position="1"/>
        <end position="24"/>
    </location>
</feature>
<evidence type="ECO:0000256" key="1">
    <source>
        <dbReference type="SAM" id="Coils"/>
    </source>
</evidence>
<dbReference type="Proteomes" id="UP000219374">
    <property type="component" value="Unassembled WGS sequence"/>
</dbReference>
<evidence type="ECO:0000256" key="2">
    <source>
        <dbReference type="SAM" id="MobiDB-lite"/>
    </source>
</evidence>
<feature type="coiled-coil region" evidence="1">
    <location>
        <begin position="406"/>
        <end position="436"/>
    </location>
</feature>
<evidence type="ECO:0000313" key="4">
    <source>
        <dbReference type="EMBL" id="SOD50828.1"/>
    </source>
</evidence>
<dbReference type="AlphaFoldDB" id="A0A286CWR9"/>
<name>A0A286CWR9_9GAMM</name>